<evidence type="ECO:0000256" key="3">
    <source>
        <dbReference type="ARBA" id="ARBA00023163"/>
    </source>
</evidence>
<dbReference type="STRING" id="1618333.UR93_C0003G0002"/>
<dbReference type="GO" id="GO:0005737">
    <property type="term" value="C:cytoplasm"/>
    <property type="evidence" value="ECO:0007669"/>
    <property type="project" value="UniProtKB-SubCell"/>
</dbReference>
<evidence type="ECO:0000259" key="6">
    <source>
        <dbReference type="Pfam" id="PF20772"/>
    </source>
</evidence>
<dbReference type="PANTHER" id="PTHR12532:SF0">
    <property type="entry name" value="TRANSLATIONAL ACTIVATOR OF CYTOCHROME C OXIDASE 1"/>
    <property type="match status" value="1"/>
</dbReference>
<dbReference type="Pfam" id="PF20772">
    <property type="entry name" value="TACO1_YebC_N"/>
    <property type="match status" value="1"/>
</dbReference>
<keyword evidence="4" id="KW-0238">DNA-binding</keyword>
<dbReference type="Pfam" id="PF01709">
    <property type="entry name" value="Transcrip_reg"/>
    <property type="match status" value="1"/>
</dbReference>
<evidence type="ECO:0000313" key="7">
    <source>
        <dbReference type="EMBL" id="KKP89065.1"/>
    </source>
</evidence>
<evidence type="ECO:0000256" key="1">
    <source>
        <dbReference type="ARBA" id="ARBA00008724"/>
    </source>
</evidence>
<organism evidence="7 8">
    <name type="scientific">Berkelbacteria bacterium GW2011_GWA2_35_9</name>
    <dbReference type="NCBI Taxonomy" id="1618333"/>
    <lineage>
        <taxon>Bacteria</taxon>
        <taxon>Candidatus Berkelbacteria</taxon>
    </lineage>
</organism>
<dbReference type="GO" id="GO:0003677">
    <property type="term" value="F:DNA binding"/>
    <property type="evidence" value="ECO:0007669"/>
    <property type="project" value="UniProtKB-UniRule"/>
</dbReference>
<dbReference type="InterPro" id="IPR017856">
    <property type="entry name" value="Integrase-like_N"/>
</dbReference>
<dbReference type="AlphaFoldDB" id="A0A0G0FNP7"/>
<gene>
    <name evidence="7" type="ORF">UR93_C0003G0002</name>
</gene>
<protein>
    <recommendedName>
        <fullName evidence="4">Probable transcriptional regulatory protein UR93_C0003G0002</fullName>
    </recommendedName>
</protein>
<dbReference type="HAMAP" id="MF_00693">
    <property type="entry name" value="Transcrip_reg_TACO1"/>
    <property type="match status" value="1"/>
</dbReference>
<proteinExistence type="inferred from homology"/>
<accession>A0A0G0FNP7</accession>
<dbReference type="SUPFAM" id="SSF75625">
    <property type="entry name" value="YebC-like"/>
    <property type="match status" value="1"/>
</dbReference>
<comment type="similarity">
    <text evidence="1 4">Belongs to the TACO1 family.</text>
</comment>
<sequence>MSGHSKWSTIKHKKALTDAKKGKIFSKLANVISVASRNGADSTMNPNLRLAIEKAKKAEMPAINIQRAIDRGSGKNGVIDIQEETYEAYGPGGVGLIIEIISDNPVRTIAEIRAVLNRNNSKLAENGAVSFQFERVGQIIIGKNDFSDDIELKIIDYGAEDILEKNNEIIINSKVEDFNKIIKLIEEENIEIIDSAIIYKPKNSIKIDENKLEKLKKLIDDLENIDDISNIYYNFEF</sequence>
<dbReference type="InterPro" id="IPR026564">
    <property type="entry name" value="Transcrip_reg_TACO1-like_dom3"/>
</dbReference>
<dbReference type="GO" id="GO:0006355">
    <property type="term" value="P:regulation of DNA-templated transcription"/>
    <property type="evidence" value="ECO:0007669"/>
    <property type="project" value="UniProtKB-UniRule"/>
</dbReference>
<dbReference type="NCBIfam" id="NF001030">
    <property type="entry name" value="PRK00110.1"/>
    <property type="match status" value="1"/>
</dbReference>
<keyword evidence="2 4" id="KW-0805">Transcription regulation</keyword>
<evidence type="ECO:0000256" key="4">
    <source>
        <dbReference type="HAMAP-Rule" id="MF_00693"/>
    </source>
</evidence>
<dbReference type="Gene3D" id="3.30.70.980">
    <property type="match status" value="2"/>
</dbReference>
<dbReference type="InterPro" id="IPR049083">
    <property type="entry name" value="TACO1_YebC_N"/>
</dbReference>
<evidence type="ECO:0000256" key="2">
    <source>
        <dbReference type="ARBA" id="ARBA00023015"/>
    </source>
</evidence>
<keyword evidence="4" id="KW-0963">Cytoplasm</keyword>
<dbReference type="EMBL" id="LBRB01000003">
    <property type="protein sequence ID" value="KKP89065.1"/>
    <property type="molecule type" value="Genomic_DNA"/>
</dbReference>
<dbReference type="InterPro" id="IPR048300">
    <property type="entry name" value="TACO1_YebC-like_2nd/3rd_dom"/>
</dbReference>
<name>A0A0G0FNP7_9BACT</name>
<reference evidence="7 8" key="1">
    <citation type="journal article" date="2015" name="Nature">
        <title>rRNA introns, odd ribosomes, and small enigmatic genomes across a large radiation of phyla.</title>
        <authorList>
            <person name="Brown C.T."/>
            <person name="Hug L.A."/>
            <person name="Thomas B.C."/>
            <person name="Sharon I."/>
            <person name="Castelle C.J."/>
            <person name="Singh A."/>
            <person name="Wilkins M.J."/>
            <person name="Williams K.H."/>
            <person name="Banfield J.F."/>
        </authorList>
    </citation>
    <scope>NUCLEOTIDE SEQUENCE [LARGE SCALE GENOMIC DNA]</scope>
</reference>
<evidence type="ECO:0000313" key="8">
    <source>
        <dbReference type="Proteomes" id="UP000034316"/>
    </source>
</evidence>
<dbReference type="Proteomes" id="UP000034316">
    <property type="component" value="Unassembled WGS sequence"/>
</dbReference>
<dbReference type="Gene3D" id="1.10.10.200">
    <property type="match status" value="1"/>
</dbReference>
<dbReference type="FunFam" id="1.10.10.200:FF:000002">
    <property type="entry name" value="Probable transcriptional regulatory protein CLM62_37755"/>
    <property type="match status" value="1"/>
</dbReference>
<keyword evidence="3 4" id="KW-0804">Transcription</keyword>
<dbReference type="InterPro" id="IPR029072">
    <property type="entry name" value="YebC-like"/>
</dbReference>
<dbReference type="NCBIfam" id="TIGR01033">
    <property type="entry name" value="YebC/PmpR family DNA-binding transcriptional regulator"/>
    <property type="match status" value="1"/>
</dbReference>
<comment type="subcellular location">
    <subcellularLocation>
        <location evidence="4">Cytoplasm</location>
    </subcellularLocation>
</comment>
<feature type="domain" description="TACO1/YebC-like N-terminal" evidence="6">
    <location>
        <begin position="5"/>
        <end position="75"/>
    </location>
</feature>
<dbReference type="NCBIfam" id="NF009044">
    <property type="entry name" value="PRK12378.1"/>
    <property type="match status" value="1"/>
</dbReference>
<dbReference type="PANTHER" id="PTHR12532">
    <property type="entry name" value="TRANSLATIONAL ACTIVATOR OF CYTOCHROME C OXIDASE 1"/>
    <property type="match status" value="1"/>
</dbReference>
<evidence type="ECO:0000259" key="5">
    <source>
        <dbReference type="Pfam" id="PF01709"/>
    </source>
</evidence>
<feature type="domain" description="TACO1/YebC-like second and third" evidence="5">
    <location>
        <begin position="82"/>
        <end position="235"/>
    </location>
</feature>
<comment type="caution">
    <text evidence="7">The sequence shown here is derived from an EMBL/GenBank/DDBJ whole genome shotgun (WGS) entry which is preliminary data.</text>
</comment>
<dbReference type="InterPro" id="IPR002876">
    <property type="entry name" value="Transcrip_reg_TACO1-like"/>
</dbReference>